<evidence type="ECO:0000313" key="4">
    <source>
        <dbReference type="Proteomes" id="UP000559809"/>
    </source>
</evidence>
<dbReference type="Pfam" id="PF02746">
    <property type="entry name" value="MR_MLE_N"/>
    <property type="match status" value="1"/>
</dbReference>
<proteinExistence type="predicted"/>
<comment type="caution">
    <text evidence="3">The sequence shown here is derived from an EMBL/GenBank/DDBJ whole genome shotgun (WGS) entry which is preliminary data.</text>
</comment>
<dbReference type="PANTHER" id="PTHR48080:SF2">
    <property type="entry name" value="D-GALACTONATE DEHYDRATASE"/>
    <property type="match status" value="1"/>
</dbReference>
<dbReference type="EMBL" id="JACCEM010000003">
    <property type="protein sequence ID" value="NYT49088.1"/>
    <property type="molecule type" value="Genomic_DNA"/>
</dbReference>
<dbReference type="CDD" id="cd03316">
    <property type="entry name" value="MR_like"/>
    <property type="match status" value="1"/>
</dbReference>
<dbReference type="InterPro" id="IPR036849">
    <property type="entry name" value="Enolase-like_C_sf"/>
</dbReference>
<dbReference type="Proteomes" id="UP000559809">
    <property type="component" value="Unassembled WGS sequence"/>
</dbReference>
<evidence type="ECO:0000256" key="1">
    <source>
        <dbReference type="ARBA" id="ARBA00023239"/>
    </source>
</evidence>
<sequence length="368" mass="40381">MKHDIIRSVTCIPMRLPFHHWTDPPLFAGRPRTTLDSALVRLETQDGVVAWGESYCVEPRALLAIFETLIAPLAKDKPASDPMLLPSMQRTLHNLGRSGPVVHALAGLDIALWDWRAKRAGVPLHELLGGKRRDRVRAYASLLQYYDDAELLDAVSTRALQEGYAEIKLHERSAEALSAVRRAAGPRTPIMVDTNCAWLPDEAPGAIEAMREHDPFWIEEPLWPPEDGRALARLQASCGVPLAVGENASSAHALKEMIDEESVRYVQPSVIKLGLSAARDIARHCQGTAVVCAPQVAFFGPGYLASLHLIAAQEREVSLERLYVRLAHTPYQQTVPIQDGWAQVPDAPGLGADPEPELVAGRFGSFSS</sequence>
<dbReference type="GO" id="GO:0016829">
    <property type="term" value="F:lyase activity"/>
    <property type="evidence" value="ECO:0007669"/>
    <property type="project" value="UniProtKB-KW"/>
</dbReference>
<reference evidence="3 4" key="1">
    <citation type="submission" date="2020-07" db="EMBL/GenBank/DDBJ databases">
        <title>Taxonomic revisions and descriptions of new bacterial species based on genomic comparisons in the high-G+C-content subgroup of the family Alcaligenaceae.</title>
        <authorList>
            <person name="Szabo A."/>
            <person name="Felfoldi T."/>
        </authorList>
    </citation>
    <scope>NUCLEOTIDE SEQUENCE [LARGE SCALE GENOMIC DNA]</scope>
    <source>
        <strain evidence="3 4">LMG 24012</strain>
    </source>
</reference>
<evidence type="ECO:0000259" key="2">
    <source>
        <dbReference type="SMART" id="SM00922"/>
    </source>
</evidence>
<name>A0A853FWA9_9BURK</name>
<dbReference type="SUPFAM" id="SSF54826">
    <property type="entry name" value="Enolase N-terminal domain-like"/>
    <property type="match status" value="1"/>
</dbReference>
<dbReference type="PANTHER" id="PTHR48080">
    <property type="entry name" value="D-GALACTONATE DEHYDRATASE-RELATED"/>
    <property type="match status" value="1"/>
</dbReference>
<dbReference type="InterPro" id="IPR013342">
    <property type="entry name" value="Mandelate_racemase_C"/>
</dbReference>
<dbReference type="RefSeq" id="WP_180154374.1">
    <property type="nucleotide sequence ID" value="NZ_JACCEM010000003.1"/>
</dbReference>
<dbReference type="SFLD" id="SFLDS00001">
    <property type="entry name" value="Enolase"/>
    <property type="match status" value="1"/>
</dbReference>
<dbReference type="GO" id="GO:0009063">
    <property type="term" value="P:amino acid catabolic process"/>
    <property type="evidence" value="ECO:0007669"/>
    <property type="project" value="InterPro"/>
</dbReference>
<dbReference type="InterPro" id="IPR034593">
    <property type="entry name" value="DgoD-like"/>
</dbReference>
<organism evidence="3 4">
    <name type="scientific">Parapusillimonas granuli</name>
    <dbReference type="NCBI Taxonomy" id="380911"/>
    <lineage>
        <taxon>Bacteria</taxon>
        <taxon>Pseudomonadati</taxon>
        <taxon>Pseudomonadota</taxon>
        <taxon>Betaproteobacteria</taxon>
        <taxon>Burkholderiales</taxon>
        <taxon>Alcaligenaceae</taxon>
        <taxon>Parapusillimonas</taxon>
    </lineage>
</organism>
<feature type="domain" description="Mandelate racemase/muconate lactonizing enzyme C-terminal" evidence="2">
    <location>
        <begin position="148"/>
        <end position="241"/>
    </location>
</feature>
<dbReference type="SMART" id="SM00922">
    <property type="entry name" value="MR_MLE"/>
    <property type="match status" value="1"/>
</dbReference>
<evidence type="ECO:0000313" key="3">
    <source>
        <dbReference type="EMBL" id="NYT49088.1"/>
    </source>
</evidence>
<accession>A0A853FWA9</accession>
<dbReference type="InterPro" id="IPR018110">
    <property type="entry name" value="Mandel_Rmase/mucon_lact_enz_CS"/>
</dbReference>
<dbReference type="PROSITE" id="PS00909">
    <property type="entry name" value="MR_MLE_2"/>
    <property type="match status" value="1"/>
</dbReference>
<dbReference type="SUPFAM" id="SSF51604">
    <property type="entry name" value="Enolase C-terminal domain-like"/>
    <property type="match status" value="1"/>
</dbReference>
<dbReference type="InterPro" id="IPR029065">
    <property type="entry name" value="Enolase_C-like"/>
</dbReference>
<dbReference type="Pfam" id="PF13378">
    <property type="entry name" value="MR_MLE_C"/>
    <property type="match status" value="1"/>
</dbReference>
<gene>
    <name evidence="3" type="ORF">H0A72_07155</name>
</gene>
<dbReference type="Gene3D" id="3.30.390.10">
    <property type="entry name" value="Enolase-like, N-terminal domain"/>
    <property type="match status" value="1"/>
</dbReference>
<protein>
    <submittedName>
        <fullName evidence="3">Mandelate racemase/muconate lactonizing enzyme family protein</fullName>
    </submittedName>
</protein>
<dbReference type="Gene3D" id="3.20.20.120">
    <property type="entry name" value="Enolase-like C-terminal domain"/>
    <property type="match status" value="1"/>
</dbReference>
<keyword evidence="1" id="KW-0456">Lyase</keyword>
<keyword evidence="4" id="KW-1185">Reference proteome</keyword>
<dbReference type="AlphaFoldDB" id="A0A853FWA9"/>
<dbReference type="InterPro" id="IPR029017">
    <property type="entry name" value="Enolase-like_N"/>
</dbReference>
<dbReference type="InterPro" id="IPR013341">
    <property type="entry name" value="Mandelate_racemase_N_dom"/>
</dbReference>